<protein>
    <submittedName>
        <fullName evidence="1">Uncharacterized protein</fullName>
    </submittedName>
</protein>
<sequence length="246" mass="27964">MLIADGARAIISLTSCPVTRSIGLTTNRFHILHLAIPKSLCDDVSSSEDQVFDTLWQQPRLDWVVSTLYNLIKMEHIPRAFLFSDSTSGLPELLLQKSSHLALNGELNGPVFAANLYQVNRTPFPSRYFGNSGMMPLDEVLIQLERTRQYDENLPTINHGFLFTNEPYIEAELIKLTVLFEQKPPSAVSRRLFTTLGVTTLVLEAHNFEVFFSLWQVISLKHAHHVNGVETRRRLTMEMVRHNTGC</sequence>
<proteinExistence type="predicted"/>
<dbReference type="AlphaFoldDB" id="A0A5J4NSY1"/>
<evidence type="ECO:0000313" key="2">
    <source>
        <dbReference type="Proteomes" id="UP000324629"/>
    </source>
</evidence>
<accession>A0A5J4NSY1</accession>
<gene>
    <name evidence="1" type="ORF">DEA37_0003889</name>
</gene>
<organism evidence="1 2">
    <name type="scientific">Paragonimus westermani</name>
    <dbReference type="NCBI Taxonomy" id="34504"/>
    <lineage>
        <taxon>Eukaryota</taxon>
        <taxon>Metazoa</taxon>
        <taxon>Spiralia</taxon>
        <taxon>Lophotrochozoa</taxon>
        <taxon>Platyhelminthes</taxon>
        <taxon>Trematoda</taxon>
        <taxon>Digenea</taxon>
        <taxon>Plagiorchiida</taxon>
        <taxon>Troglotremata</taxon>
        <taxon>Troglotrematidae</taxon>
        <taxon>Paragonimus</taxon>
    </lineage>
</organism>
<dbReference type="Proteomes" id="UP000324629">
    <property type="component" value="Unassembled WGS sequence"/>
</dbReference>
<comment type="caution">
    <text evidence="1">The sequence shown here is derived from an EMBL/GenBank/DDBJ whole genome shotgun (WGS) entry which is preliminary data.</text>
</comment>
<evidence type="ECO:0000313" key="1">
    <source>
        <dbReference type="EMBL" id="KAA3678611.1"/>
    </source>
</evidence>
<reference evidence="1 2" key="1">
    <citation type="journal article" date="2019" name="Gigascience">
        <title>Whole-genome sequence of the oriental lung fluke Paragonimus westermani.</title>
        <authorList>
            <person name="Oey H."/>
            <person name="Zakrzewski M."/>
            <person name="Narain K."/>
            <person name="Devi K.R."/>
            <person name="Agatsuma T."/>
            <person name="Nawaratna S."/>
            <person name="Gobert G.N."/>
            <person name="Jones M.K."/>
            <person name="Ragan M.A."/>
            <person name="McManus D.P."/>
            <person name="Krause L."/>
        </authorList>
    </citation>
    <scope>NUCLEOTIDE SEQUENCE [LARGE SCALE GENOMIC DNA]</scope>
    <source>
        <strain evidence="1 2">IND2009</strain>
    </source>
</reference>
<dbReference type="EMBL" id="QNGE01001032">
    <property type="protein sequence ID" value="KAA3678611.1"/>
    <property type="molecule type" value="Genomic_DNA"/>
</dbReference>
<keyword evidence="2" id="KW-1185">Reference proteome</keyword>
<name>A0A5J4NSY1_9TREM</name>